<dbReference type="GO" id="GO:0016567">
    <property type="term" value="P:protein ubiquitination"/>
    <property type="evidence" value="ECO:0007669"/>
    <property type="project" value="UniProtKB-UniRule"/>
</dbReference>
<dbReference type="Proteomes" id="UP000663760">
    <property type="component" value="Chromosome 8"/>
</dbReference>
<dbReference type="Gene3D" id="1.25.10.10">
    <property type="entry name" value="Leucine-rich Repeat Variant"/>
    <property type="match status" value="2"/>
</dbReference>
<evidence type="ECO:0000256" key="3">
    <source>
        <dbReference type="ARBA" id="ARBA00022679"/>
    </source>
</evidence>
<dbReference type="AlphaFoldDB" id="A0A7I8KRP1"/>
<dbReference type="CDD" id="cd16664">
    <property type="entry name" value="RING-Ubox_PUB"/>
    <property type="match status" value="1"/>
</dbReference>
<comment type="catalytic activity">
    <reaction evidence="1 5">
        <text>S-ubiquitinyl-[E2 ubiquitin-conjugating enzyme]-L-cysteine + [acceptor protein]-L-lysine = [E2 ubiquitin-conjugating enzyme]-L-cysteine + N(6)-ubiquitinyl-[acceptor protein]-L-lysine.</text>
        <dbReference type="EC" id="2.3.2.27"/>
    </reaction>
</comment>
<keyword evidence="4 5" id="KW-0833">Ubl conjugation pathway</keyword>
<organism evidence="7 8">
    <name type="scientific">Spirodela intermedia</name>
    <name type="common">Intermediate duckweed</name>
    <dbReference type="NCBI Taxonomy" id="51605"/>
    <lineage>
        <taxon>Eukaryota</taxon>
        <taxon>Viridiplantae</taxon>
        <taxon>Streptophyta</taxon>
        <taxon>Embryophyta</taxon>
        <taxon>Tracheophyta</taxon>
        <taxon>Spermatophyta</taxon>
        <taxon>Magnoliopsida</taxon>
        <taxon>Liliopsida</taxon>
        <taxon>Araceae</taxon>
        <taxon>Lemnoideae</taxon>
        <taxon>Spirodela</taxon>
    </lineage>
</organism>
<dbReference type="Gene3D" id="3.30.40.10">
    <property type="entry name" value="Zinc/RING finger domain, C3HC4 (zinc finger)"/>
    <property type="match status" value="1"/>
</dbReference>
<evidence type="ECO:0000256" key="2">
    <source>
        <dbReference type="ARBA" id="ARBA00004906"/>
    </source>
</evidence>
<dbReference type="InterPro" id="IPR045185">
    <property type="entry name" value="PUB22/23/24-like"/>
</dbReference>
<dbReference type="InterPro" id="IPR011989">
    <property type="entry name" value="ARM-like"/>
</dbReference>
<dbReference type="OrthoDB" id="10064100at2759"/>
<dbReference type="PROSITE" id="PS51698">
    <property type="entry name" value="U_BOX"/>
    <property type="match status" value="1"/>
</dbReference>
<evidence type="ECO:0000313" key="7">
    <source>
        <dbReference type="EMBL" id="CAA7400291.1"/>
    </source>
</evidence>
<protein>
    <recommendedName>
        <fullName evidence="5 6">U-box domain-containing protein</fullName>
        <ecNumber evidence="5">2.3.2.27</ecNumber>
    </recommendedName>
    <alternativeName>
        <fullName evidence="5">RING-type E3 ubiquitin transferase PUB</fullName>
    </alternativeName>
</protein>
<evidence type="ECO:0000313" key="8">
    <source>
        <dbReference type="Proteomes" id="UP000663760"/>
    </source>
</evidence>
<proteinExistence type="predicted"/>
<evidence type="ECO:0000256" key="5">
    <source>
        <dbReference type="RuleBase" id="RU369093"/>
    </source>
</evidence>
<dbReference type="SUPFAM" id="SSF57850">
    <property type="entry name" value="RING/U-box"/>
    <property type="match status" value="1"/>
</dbReference>
<dbReference type="EC" id="2.3.2.27" evidence="5"/>
<dbReference type="InterPro" id="IPR016024">
    <property type="entry name" value="ARM-type_fold"/>
</dbReference>
<sequence>MMARVELGGVDIPYHFRCPISLEMMRDPVTVSTGQTYDRASIESWVATGNLTCPVTRTPLTDFTFIPNHTLRRLIHDWCAAHGGTAAPKQQRQPPADAALVRSLLAQAESADSVESSRVAALRRLRTLARDSDKNRRVISSVLENRTSLLSLAFAGAGEMRGGGNESIAGALALESLSLAAMLPLSDQESASIASRPECLSWLAALLCRHPSAETRTDAAAVIEAVSAAARSQDLRVTVGSTAGVVEGLVRLVELHCRHQRAGNVAIRALFSLCLAKENRELAVSAGAAGSLMSCVAAGDLQHAYLERALATVELLCRAEGGVEVVVGHGGAVAALVKVMAGKVSDRAAEHAVGALVAVCAASEELQREAVENGVLGWLLLMVQSNCTERAKRKAQMLLKLLRAAWPRYDSLTNSDDFQFQTPPRAVSLR</sequence>
<evidence type="ECO:0000259" key="6">
    <source>
        <dbReference type="PROSITE" id="PS51698"/>
    </source>
</evidence>
<keyword evidence="3 5" id="KW-0808">Transferase</keyword>
<dbReference type="InterPro" id="IPR058678">
    <property type="entry name" value="ARM_PUB"/>
</dbReference>
<evidence type="ECO:0000256" key="1">
    <source>
        <dbReference type="ARBA" id="ARBA00000900"/>
    </source>
</evidence>
<comment type="pathway">
    <text evidence="2 5">Protein modification; protein ubiquitination.</text>
</comment>
<dbReference type="Pfam" id="PF04564">
    <property type="entry name" value="U-box"/>
    <property type="match status" value="1"/>
</dbReference>
<dbReference type="Pfam" id="PF25598">
    <property type="entry name" value="ARM_PUB"/>
    <property type="match status" value="1"/>
</dbReference>
<comment type="function">
    <text evidence="5">Functions as an E3 ubiquitin ligase.</text>
</comment>
<dbReference type="SUPFAM" id="SSF48371">
    <property type="entry name" value="ARM repeat"/>
    <property type="match status" value="1"/>
</dbReference>
<dbReference type="GO" id="GO:0061630">
    <property type="term" value="F:ubiquitin protein ligase activity"/>
    <property type="evidence" value="ECO:0007669"/>
    <property type="project" value="UniProtKB-UniRule"/>
</dbReference>
<feature type="domain" description="U-box" evidence="6">
    <location>
        <begin position="11"/>
        <end position="85"/>
    </location>
</feature>
<dbReference type="EMBL" id="LR746271">
    <property type="protein sequence ID" value="CAA7400291.1"/>
    <property type="molecule type" value="Genomic_DNA"/>
</dbReference>
<dbReference type="SMART" id="SM00504">
    <property type="entry name" value="Ubox"/>
    <property type="match status" value="1"/>
</dbReference>
<dbReference type="FunFam" id="3.30.40.10:FF:000442">
    <property type="entry name" value="RING-type E3 ubiquitin transferase"/>
    <property type="match status" value="1"/>
</dbReference>
<evidence type="ECO:0000256" key="4">
    <source>
        <dbReference type="ARBA" id="ARBA00022786"/>
    </source>
</evidence>
<keyword evidence="8" id="KW-1185">Reference proteome</keyword>
<name>A0A7I8KRP1_SPIIN</name>
<dbReference type="InterPro" id="IPR045210">
    <property type="entry name" value="RING-Ubox_PUB"/>
</dbReference>
<dbReference type="InterPro" id="IPR003613">
    <property type="entry name" value="Ubox_domain"/>
</dbReference>
<gene>
    <name evidence="7" type="ORF">SI8410_08010969</name>
</gene>
<dbReference type="PANTHER" id="PTHR22849">
    <property type="entry name" value="WDSAM1 PROTEIN"/>
    <property type="match status" value="1"/>
</dbReference>
<dbReference type="PANTHER" id="PTHR22849:SF112">
    <property type="entry name" value="U-BOX DOMAIN-CONTAINING PROTEIN 26"/>
    <property type="match status" value="1"/>
</dbReference>
<dbReference type="InterPro" id="IPR013083">
    <property type="entry name" value="Znf_RING/FYVE/PHD"/>
</dbReference>
<dbReference type="UniPathway" id="UPA00143"/>
<accession>A0A7I8KRP1</accession>
<reference evidence="7" key="1">
    <citation type="submission" date="2020-02" db="EMBL/GenBank/DDBJ databases">
        <authorList>
            <person name="Scholz U."/>
            <person name="Mascher M."/>
            <person name="Fiebig A."/>
        </authorList>
    </citation>
    <scope>NUCLEOTIDE SEQUENCE</scope>
</reference>